<feature type="non-terminal residue" evidence="2">
    <location>
        <position position="79"/>
    </location>
</feature>
<dbReference type="AlphaFoldDB" id="X1FUZ7"/>
<sequence length="79" mass="8354">MEEQCPDKAKVVGSNPTEPTKRLEGNIMGIRIRGVSPDKTDCLAKLKTLAGEPGFEPGLHGPEPCVLPLDDSPATPKSS</sequence>
<feature type="region of interest" description="Disordered" evidence="1">
    <location>
        <begin position="1"/>
        <end position="24"/>
    </location>
</feature>
<organism evidence="2">
    <name type="scientific">marine sediment metagenome</name>
    <dbReference type="NCBI Taxonomy" id="412755"/>
    <lineage>
        <taxon>unclassified sequences</taxon>
        <taxon>metagenomes</taxon>
        <taxon>ecological metagenomes</taxon>
    </lineage>
</organism>
<evidence type="ECO:0000313" key="2">
    <source>
        <dbReference type="EMBL" id="GAH48837.1"/>
    </source>
</evidence>
<feature type="region of interest" description="Disordered" evidence="1">
    <location>
        <begin position="54"/>
        <end position="79"/>
    </location>
</feature>
<evidence type="ECO:0000256" key="1">
    <source>
        <dbReference type="SAM" id="MobiDB-lite"/>
    </source>
</evidence>
<proteinExistence type="predicted"/>
<name>X1FUZ7_9ZZZZ</name>
<gene>
    <name evidence="2" type="ORF">S03H2_33514</name>
</gene>
<comment type="caution">
    <text evidence="2">The sequence shown here is derived from an EMBL/GenBank/DDBJ whole genome shotgun (WGS) entry which is preliminary data.</text>
</comment>
<dbReference type="EMBL" id="BARU01020400">
    <property type="protein sequence ID" value="GAH48837.1"/>
    <property type="molecule type" value="Genomic_DNA"/>
</dbReference>
<feature type="compositionally biased region" description="Basic and acidic residues" evidence="1">
    <location>
        <begin position="1"/>
        <end position="10"/>
    </location>
</feature>
<accession>X1FUZ7</accession>
<reference evidence="2" key="1">
    <citation type="journal article" date="2014" name="Front. Microbiol.">
        <title>High frequency of phylogenetically diverse reductive dehalogenase-homologous genes in deep subseafloor sedimentary metagenomes.</title>
        <authorList>
            <person name="Kawai M."/>
            <person name="Futagami T."/>
            <person name="Toyoda A."/>
            <person name="Takaki Y."/>
            <person name="Nishi S."/>
            <person name="Hori S."/>
            <person name="Arai W."/>
            <person name="Tsubouchi T."/>
            <person name="Morono Y."/>
            <person name="Uchiyama I."/>
            <person name="Ito T."/>
            <person name="Fujiyama A."/>
            <person name="Inagaki F."/>
            <person name="Takami H."/>
        </authorList>
    </citation>
    <scope>NUCLEOTIDE SEQUENCE</scope>
    <source>
        <strain evidence="2">Expedition CK06-06</strain>
    </source>
</reference>
<protein>
    <submittedName>
        <fullName evidence="2">Uncharacterized protein</fullName>
    </submittedName>
</protein>